<dbReference type="InterPro" id="IPR004463">
    <property type="entry name" value="UDP-acyl_GlcNac_deAcase"/>
</dbReference>
<proteinExistence type="inferred from homology"/>
<dbReference type="SUPFAM" id="SSF54211">
    <property type="entry name" value="Ribosomal protein S5 domain 2-like"/>
    <property type="match status" value="2"/>
</dbReference>
<comment type="cofactor">
    <cofactor evidence="1 12">
        <name>Zn(2+)</name>
        <dbReference type="ChEBI" id="CHEBI:29105"/>
    </cofactor>
</comment>
<evidence type="ECO:0000256" key="8">
    <source>
        <dbReference type="ARBA" id="ARBA00022801"/>
    </source>
</evidence>
<dbReference type="AlphaFoldDB" id="A0A285R5D6"/>
<dbReference type="Proteomes" id="UP000219331">
    <property type="component" value="Unassembled WGS sequence"/>
</dbReference>
<dbReference type="OrthoDB" id="9802746at2"/>
<evidence type="ECO:0000256" key="4">
    <source>
        <dbReference type="ARBA" id="ARBA00012745"/>
    </source>
</evidence>
<evidence type="ECO:0000256" key="10">
    <source>
        <dbReference type="ARBA" id="ARBA00023098"/>
    </source>
</evidence>
<evidence type="ECO:0000313" key="14">
    <source>
        <dbReference type="Proteomes" id="UP000219331"/>
    </source>
</evidence>
<evidence type="ECO:0000256" key="12">
    <source>
        <dbReference type="HAMAP-Rule" id="MF_00388"/>
    </source>
</evidence>
<keyword evidence="10 12" id="KW-0443">Lipid metabolism</keyword>
<dbReference type="GO" id="GO:0009245">
    <property type="term" value="P:lipid A biosynthetic process"/>
    <property type="evidence" value="ECO:0007669"/>
    <property type="project" value="UniProtKB-UniRule"/>
</dbReference>
<name>A0A285R5D6_9HYPH</name>
<dbReference type="GO" id="GO:0103117">
    <property type="term" value="F:UDP-3-O-acyl-N-acetylglucosamine deacetylase activity"/>
    <property type="evidence" value="ECO:0007669"/>
    <property type="project" value="UniProtKB-UniRule"/>
</dbReference>
<comment type="similarity">
    <text evidence="12">Belongs to the LpxC family.</text>
</comment>
<keyword evidence="14" id="KW-1185">Reference proteome</keyword>
<dbReference type="Gene3D" id="3.30.230.20">
    <property type="entry name" value="lpxc deacetylase, domain 1"/>
    <property type="match status" value="1"/>
</dbReference>
<feature type="binding site" evidence="12">
    <location>
        <position position="85"/>
    </location>
    <ligand>
        <name>Zn(2+)</name>
        <dbReference type="ChEBI" id="CHEBI:29105"/>
    </ligand>
</feature>
<evidence type="ECO:0000313" key="13">
    <source>
        <dbReference type="EMBL" id="SOB89301.1"/>
    </source>
</evidence>
<keyword evidence="6 12" id="KW-0441">Lipid A biosynthesis</keyword>
<evidence type="ECO:0000256" key="5">
    <source>
        <dbReference type="ARBA" id="ARBA00022516"/>
    </source>
</evidence>
<keyword evidence="5 12" id="KW-0444">Lipid biosynthesis</keyword>
<dbReference type="InterPro" id="IPR015870">
    <property type="entry name" value="UDP-acyl_N-AcGlcN_deAcase_N"/>
</dbReference>
<dbReference type="GO" id="GO:0046872">
    <property type="term" value="F:metal ion binding"/>
    <property type="evidence" value="ECO:0007669"/>
    <property type="project" value="UniProtKB-KW"/>
</dbReference>
<comment type="catalytic activity">
    <reaction evidence="11 12">
        <text>a UDP-3-O-[(3R)-3-hydroxyacyl]-N-acetyl-alpha-D-glucosamine + H2O = a UDP-3-O-[(3R)-3-hydroxyacyl]-alpha-D-glucosamine + acetate</text>
        <dbReference type="Rhea" id="RHEA:67816"/>
        <dbReference type="ChEBI" id="CHEBI:15377"/>
        <dbReference type="ChEBI" id="CHEBI:30089"/>
        <dbReference type="ChEBI" id="CHEBI:137740"/>
        <dbReference type="ChEBI" id="CHEBI:173225"/>
        <dbReference type="EC" id="3.5.1.108"/>
    </reaction>
</comment>
<dbReference type="UniPathway" id="UPA00359">
    <property type="reaction ID" value="UER00478"/>
</dbReference>
<dbReference type="Pfam" id="PF03331">
    <property type="entry name" value="LpxC"/>
    <property type="match status" value="1"/>
</dbReference>
<dbReference type="EMBL" id="OBML01000001">
    <property type="protein sequence ID" value="SOB89301.1"/>
    <property type="molecule type" value="Genomic_DNA"/>
</dbReference>
<sequence>MKLSSDRQTTLAGAVSLQGIGVHSGNRADVTLQPADPGTGIVFTNRNPQTGSEVEFPAHWRAVSATALCTVLGDPKAGGVSTVEHLMAALRGLGVDNAIVEMDGPEMPIMDGSSDAFVAAIDSVGLRRQQAVRRYIRVKKAVRVDQGSAWCELRPHDGCRFDVTIDFEAEAIGRQSMVLDLSSETFRSELSRARTFGSVQDVKKLWSMGFALGSSLENSVAISDGKVMNPEGTRWRDEFVRHKMLDAVGDLALAGLPFLGLYRSYKGGHRMNHAILVELFENAGKDAFEIVEGAFERTAPALMDMPMLAVAQGAS</sequence>
<evidence type="ECO:0000256" key="6">
    <source>
        <dbReference type="ARBA" id="ARBA00022556"/>
    </source>
</evidence>
<dbReference type="STRING" id="538381.GCA_001696535_01290"/>
<evidence type="ECO:0000256" key="1">
    <source>
        <dbReference type="ARBA" id="ARBA00001947"/>
    </source>
</evidence>
<dbReference type="NCBIfam" id="TIGR00325">
    <property type="entry name" value="lpxC"/>
    <property type="match status" value="1"/>
</dbReference>
<evidence type="ECO:0000256" key="3">
    <source>
        <dbReference type="ARBA" id="ARBA00005002"/>
    </source>
</evidence>
<dbReference type="InterPro" id="IPR011334">
    <property type="entry name" value="UDP-acyl_GlcNac_deAcase_C"/>
</dbReference>
<evidence type="ECO:0000256" key="7">
    <source>
        <dbReference type="ARBA" id="ARBA00022723"/>
    </source>
</evidence>
<feature type="binding site" evidence="12">
    <location>
        <position position="246"/>
    </location>
    <ligand>
        <name>Zn(2+)</name>
        <dbReference type="ChEBI" id="CHEBI:29105"/>
    </ligand>
</feature>
<gene>
    <name evidence="12" type="primary">lpxC</name>
    <name evidence="13" type="ORF">SAMN05421512_101211</name>
</gene>
<dbReference type="PANTHER" id="PTHR33694">
    <property type="entry name" value="UDP-3-O-ACYL-N-ACETYLGLUCOSAMINE DEACETYLASE 1, MITOCHONDRIAL-RELATED"/>
    <property type="match status" value="1"/>
</dbReference>
<keyword evidence="9 12" id="KW-0862">Zinc</keyword>
<dbReference type="InterPro" id="IPR020568">
    <property type="entry name" value="Ribosomal_Su5_D2-typ_SF"/>
</dbReference>
<dbReference type="RefSeq" id="WP_097173630.1">
    <property type="nucleotide sequence ID" value="NZ_OBML01000001.1"/>
</dbReference>
<dbReference type="HAMAP" id="MF_00388">
    <property type="entry name" value="LpxC"/>
    <property type="match status" value="1"/>
</dbReference>
<dbReference type="Gene3D" id="3.30.1700.10">
    <property type="entry name" value="lpxc deacetylase, domain 2"/>
    <property type="match status" value="1"/>
</dbReference>
<feature type="active site" description="Proton donor" evidence="12">
    <location>
        <position position="269"/>
    </location>
</feature>
<comment type="pathway">
    <text evidence="3 12">Glycolipid biosynthesis; lipid IV(A) biosynthesis; lipid IV(A) from (3R)-3-hydroxytetradecanoyl-[acyl-carrier-protein] and UDP-N-acetyl-alpha-D-glucosamine: step 2/6.</text>
</comment>
<dbReference type="PANTHER" id="PTHR33694:SF1">
    <property type="entry name" value="UDP-3-O-ACYL-N-ACETYLGLUCOSAMINE DEACETYLASE 1, MITOCHONDRIAL-RELATED"/>
    <property type="match status" value="1"/>
</dbReference>
<dbReference type="EC" id="3.5.1.108" evidence="4 12"/>
<keyword evidence="8 12" id="KW-0378">Hydrolase</keyword>
<organism evidence="13 14">
    <name type="scientific">Stappia indica</name>
    <dbReference type="NCBI Taxonomy" id="538381"/>
    <lineage>
        <taxon>Bacteria</taxon>
        <taxon>Pseudomonadati</taxon>
        <taxon>Pseudomonadota</taxon>
        <taxon>Alphaproteobacteria</taxon>
        <taxon>Hyphomicrobiales</taxon>
        <taxon>Stappiaceae</taxon>
        <taxon>Stappia</taxon>
    </lineage>
</organism>
<protein>
    <recommendedName>
        <fullName evidence="4 12">UDP-3-O-acyl-N-acetylglucosamine deacetylase</fullName>
        <shortName evidence="12">UDP-3-O-acyl-GlcNAc deacetylase</shortName>
        <ecNumber evidence="4 12">3.5.1.108</ecNumber>
    </recommendedName>
    <alternativeName>
        <fullName evidence="12">UDP-3-O-[R-3-hydroxymyristoyl]-N-acetylglucosamine deacetylase</fullName>
    </alternativeName>
</protein>
<dbReference type="GO" id="GO:0016020">
    <property type="term" value="C:membrane"/>
    <property type="evidence" value="ECO:0007669"/>
    <property type="project" value="GOC"/>
</dbReference>
<comment type="function">
    <text evidence="2 12">Catalyzes the hydrolysis of UDP-3-O-myristoyl-N-acetylglucosamine to form UDP-3-O-myristoylglucosamine and acetate, the committed step in lipid A biosynthesis.</text>
</comment>
<feature type="binding site" evidence="12">
    <location>
        <position position="242"/>
    </location>
    <ligand>
        <name>Zn(2+)</name>
        <dbReference type="ChEBI" id="CHEBI:29105"/>
    </ligand>
</feature>
<reference evidence="13 14" key="1">
    <citation type="submission" date="2017-08" db="EMBL/GenBank/DDBJ databases">
        <authorList>
            <person name="de Groot N.N."/>
        </authorList>
    </citation>
    <scope>NUCLEOTIDE SEQUENCE [LARGE SCALE GENOMIC DNA]</scope>
    <source>
        <strain evidence="13 14">USBA 352</strain>
    </source>
</reference>
<evidence type="ECO:0000256" key="9">
    <source>
        <dbReference type="ARBA" id="ARBA00022833"/>
    </source>
</evidence>
<accession>A0A285R5D6</accession>
<evidence type="ECO:0000256" key="11">
    <source>
        <dbReference type="ARBA" id="ARBA00024535"/>
    </source>
</evidence>
<keyword evidence="7 12" id="KW-0479">Metal-binding</keyword>
<evidence type="ECO:0000256" key="2">
    <source>
        <dbReference type="ARBA" id="ARBA00002923"/>
    </source>
</evidence>